<protein>
    <submittedName>
        <fullName evidence="7">PVC-type heme-binding CxxCH protein</fullName>
    </submittedName>
</protein>
<accession>A0AAU7CIL4</accession>
<proteinExistence type="predicted"/>
<dbReference type="InterPro" id="IPR013427">
    <property type="entry name" value="Haem-bd_dom_put"/>
</dbReference>
<dbReference type="Gene3D" id="2.60.120.260">
    <property type="entry name" value="Galactose-binding domain-like"/>
    <property type="match status" value="1"/>
</dbReference>
<reference evidence="7" key="1">
    <citation type="submission" date="2024-05" db="EMBL/GenBank/DDBJ databases">
        <title>Planctomycetes of the genus Singulisphaera possess chitinolytic capabilities.</title>
        <authorList>
            <person name="Ivanova A."/>
        </authorList>
    </citation>
    <scope>NUCLEOTIDE SEQUENCE</scope>
    <source>
        <strain evidence="7">Ch08T</strain>
    </source>
</reference>
<keyword evidence="3 4" id="KW-0408">Iron</keyword>
<dbReference type="InterPro" id="IPR011041">
    <property type="entry name" value="Quinoprot_gluc/sorb_DH_b-prop"/>
</dbReference>
<dbReference type="InterPro" id="IPR055557">
    <property type="entry name" value="DUF7133"/>
</dbReference>
<dbReference type="Gene3D" id="1.25.10.10">
    <property type="entry name" value="Leucine-rich Repeat Variant"/>
    <property type="match status" value="2"/>
</dbReference>
<dbReference type="SUPFAM" id="SSF46626">
    <property type="entry name" value="Cytochrome c"/>
    <property type="match status" value="1"/>
</dbReference>
<dbReference type="NCBIfam" id="TIGR02603">
    <property type="entry name" value="CxxCH_TIGR02603"/>
    <property type="match status" value="1"/>
</dbReference>
<dbReference type="InterPro" id="IPR013428">
    <property type="entry name" value="Membrane-bound_put_N"/>
</dbReference>
<dbReference type="RefSeq" id="WP_406697873.1">
    <property type="nucleotide sequence ID" value="NZ_CP155447.1"/>
</dbReference>
<sequence length="1340" mass="146674">MVDSPALLFSTQSEGADPGVTPADVRGRTLNLDFEAGSLKDWTVEGDAFTGQPIQGDVVAARRSDMKSGHAGQYWVGSYERNGDRPQGTLTSLPFSVTQPFASFLVGGGSFPETCVQLVRKDNGQVVSRVSGDDTEEMKRVVVDLTPYRGQELFVRLVDKQSGGWGHLNFDDFRLHATRPAADPRRVVAAADAFLHAGLPPAEAAAAMTVPDGFKVTLFAGEPDIHQPIGFTIDDRGRLWVAEAHSYPIRLPDDQAHDSILIFEDTNGDGKFDSKKVFADKLNLVSGLEVGFGGVWVGAAPQFLFIPDKDGDDRPDGPPQVMLDGWGYQDTHETLNSFTWGPDGWLYGCHGVFTHSRVGKPGTPDAKRVPINAGIWRYHPTKHQFEVFSQGTSNPWGIDFDEHGQAFETACVIPHLYQMIQGGRYERQAGPHFNPYTYDDIKTIADHRHYLGANPHAGNGRSGDAGGGHAHAGAMIYLGGAWPESYRGSLFMNNIHGGRLNRDVLVPKGSGFVGQHAPDFLLANDSWSQIINLKYGPDGQVYFIDWYDRQQCHDRTMTIHDRTNGRIYKVSYQGSTHTPVNLGKETDASLVGFQKHPNDFFARHARRILQERGAKPEVRQALHALVDNDKDPIHRLRGLWALQAAGGLGEKEILAFLGDRDPYLRAWTIQFACEEAPSKPVLDQLVERARTDASPVVRLYLASALQRIPVADRWEILEALTQRSEDASDHNLPLMEWYAAEPLAVADSARALKLAIEAKIPTLLPFMARRIGAIGTPEAIALLVMNLERVDRPEVQLALLQGLNDALRGRRQVDRPAAWSSAFAKLAKSDNPGVRSLSTSLGVTFGDVAALESMRKTLADPHAEVALRQNALAALLKVKDAGAVPSLQALIADPAFRSPALRALAAFDDPKTPEFVLSGYPKFTPLERRDALNTLAARLDFARPLLAAVGQGTIPPTDLSADLIRQLRNHENKDVDALISKHWGEVRETTEDKVKLIATTKAKLAARPRQAPDLALGRAVFAKTCQQCHTLFGVGGKVGPELTGSNRSDLDYLLSNVLDPSALIGKDYLAHVIATADGRVLTGILRDEDKDALTIVTANETVTVPKTEVEDRRPSDKSMMPDDLLSQLSDHEVRSLVAYLASPAQGPMLATAENVTSFFNGRDLTGWQGEPALWSVENGEIVGKTTGLKHNTFLRSDLLCSDFKLTVQVKLVANQGNSGIQFRSQPAPNDEVKGYQADIGPDWWGKVYEELGRGLLWKESGERHVKLGEWNTYEIVAVGSKIKTMINGQLCADLDDPTGARRGIFAFQLHSGGPTEVRYKDLRLELVPTGQPATPISAAP</sequence>
<dbReference type="PANTHER" id="PTHR33546">
    <property type="entry name" value="LARGE, MULTIFUNCTIONAL SECRETED PROTEIN-RELATED"/>
    <property type="match status" value="1"/>
</dbReference>
<dbReference type="Gene3D" id="2.60.120.560">
    <property type="entry name" value="Exo-inulinase, domain 1"/>
    <property type="match status" value="1"/>
</dbReference>
<feature type="region of interest" description="Disordered" evidence="5">
    <location>
        <begin position="1"/>
        <end position="21"/>
    </location>
</feature>
<keyword evidence="2 4" id="KW-0479">Metal-binding</keyword>
<name>A0AAU7CIL4_9BACT</name>
<dbReference type="NCBIfam" id="TIGR02604">
    <property type="entry name" value="Piru_Ver_Nterm"/>
    <property type="match status" value="1"/>
</dbReference>
<dbReference type="SUPFAM" id="SSF50952">
    <property type="entry name" value="Soluble quinoprotein glucose dehydrogenase"/>
    <property type="match status" value="1"/>
</dbReference>
<dbReference type="PROSITE" id="PS51007">
    <property type="entry name" value="CYTC"/>
    <property type="match status" value="1"/>
</dbReference>
<dbReference type="InterPro" id="IPR036909">
    <property type="entry name" value="Cyt_c-like_dom_sf"/>
</dbReference>
<evidence type="ECO:0000256" key="2">
    <source>
        <dbReference type="ARBA" id="ARBA00022723"/>
    </source>
</evidence>
<evidence type="ECO:0000256" key="5">
    <source>
        <dbReference type="SAM" id="MobiDB-lite"/>
    </source>
</evidence>
<dbReference type="SUPFAM" id="SSF48371">
    <property type="entry name" value="ARM repeat"/>
    <property type="match status" value="1"/>
</dbReference>
<dbReference type="EMBL" id="CP155447">
    <property type="protein sequence ID" value="XBH05076.1"/>
    <property type="molecule type" value="Genomic_DNA"/>
</dbReference>
<dbReference type="InterPro" id="IPR009056">
    <property type="entry name" value="Cyt_c-like_dom"/>
</dbReference>
<dbReference type="Pfam" id="PF23500">
    <property type="entry name" value="DUF7133"/>
    <property type="match status" value="1"/>
</dbReference>
<evidence type="ECO:0000256" key="4">
    <source>
        <dbReference type="PROSITE-ProRule" id="PRU00433"/>
    </source>
</evidence>
<dbReference type="GO" id="GO:0020037">
    <property type="term" value="F:heme binding"/>
    <property type="evidence" value="ECO:0007669"/>
    <property type="project" value="InterPro"/>
</dbReference>
<dbReference type="GO" id="GO:0046872">
    <property type="term" value="F:metal ion binding"/>
    <property type="evidence" value="ECO:0007669"/>
    <property type="project" value="UniProtKB-KW"/>
</dbReference>
<dbReference type="Gene3D" id="1.10.760.10">
    <property type="entry name" value="Cytochrome c-like domain"/>
    <property type="match status" value="1"/>
</dbReference>
<dbReference type="Gene3D" id="2.120.10.30">
    <property type="entry name" value="TolB, C-terminal domain"/>
    <property type="match status" value="1"/>
</dbReference>
<organism evidence="7">
    <name type="scientific">Singulisphaera sp. Ch08</name>
    <dbReference type="NCBI Taxonomy" id="3120278"/>
    <lineage>
        <taxon>Bacteria</taxon>
        <taxon>Pseudomonadati</taxon>
        <taxon>Planctomycetota</taxon>
        <taxon>Planctomycetia</taxon>
        <taxon>Isosphaerales</taxon>
        <taxon>Isosphaeraceae</taxon>
        <taxon>Singulisphaera</taxon>
    </lineage>
</organism>
<dbReference type="InterPro" id="IPR016024">
    <property type="entry name" value="ARM-type_fold"/>
</dbReference>
<dbReference type="InterPro" id="IPR011042">
    <property type="entry name" value="6-blade_b-propeller_TolB-like"/>
</dbReference>
<gene>
    <name evidence="7" type="ORF">V5E97_03385</name>
</gene>
<evidence type="ECO:0000256" key="3">
    <source>
        <dbReference type="ARBA" id="ARBA00023004"/>
    </source>
</evidence>
<evidence type="ECO:0000313" key="7">
    <source>
        <dbReference type="EMBL" id="XBH05076.1"/>
    </source>
</evidence>
<keyword evidence="1 4" id="KW-0349">Heme</keyword>
<evidence type="ECO:0000256" key="1">
    <source>
        <dbReference type="ARBA" id="ARBA00022617"/>
    </source>
</evidence>
<dbReference type="GO" id="GO:0009055">
    <property type="term" value="F:electron transfer activity"/>
    <property type="evidence" value="ECO:0007669"/>
    <property type="project" value="InterPro"/>
</dbReference>
<dbReference type="InterPro" id="IPR011989">
    <property type="entry name" value="ARM-like"/>
</dbReference>
<dbReference type="GO" id="GO:0016787">
    <property type="term" value="F:hydrolase activity"/>
    <property type="evidence" value="ECO:0007669"/>
    <property type="project" value="InterPro"/>
</dbReference>
<evidence type="ECO:0000259" key="6">
    <source>
        <dbReference type="PROSITE" id="PS51007"/>
    </source>
</evidence>
<dbReference type="PANTHER" id="PTHR33546:SF1">
    <property type="entry name" value="LARGE, MULTIFUNCTIONAL SECRETED PROTEIN"/>
    <property type="match status" value="1"/>
</dbReference>
<feature type="domain" description="Cytochrome c" evidence="6">
    <location>
        <begin position="1012"/>
        <end position="1144"/>
    </location>
</feature>
<dbReference type="Pfam" id="PF06439">
    <property type="entry name" value="3keto-disac_hyd"/>
    <property type="match status" value="1"/>
</dbReference>
<dbReference type="InterPro" id="IPR010496">
    <property type="entry name" value="AL/BT2_dom"/>
</dbReference>